<dbReference type="Pfam" id="PF10417">
    <property type="entry name" value="1-cysPrx_C"/>
    <property type="match status" value="1"/>
</dbReference>
<dbReference type="InterPro" id="IPR013766">
    <property type="entry name" value="Thioredoxin_domain"/>
</dbReference>
<dbReference type="EMBL" id="KB644415">
    <property type="protein sequence ID" value="EPS34058.1"/>
    <property type="molecule type" value="Genomic_DNA"/>
</dbReference>
<organism evidence="9 10">
    <name type="scientific">Penicillium oxalicum (strain 114-2 / CGMCC 5302)</name>
    <name type="common">Penicillium decumbens</name>
    <dbReference type="NCBI Taxonomy" id="933388"/>
    <lineage>
        <taxon>Eukaryota</taxon>
        <taxon>Fungi</taxon>
        <taxon>Dikarya</taxon>
        <taxon>Ascomycota</taxon>
        <taxon>Pezizomycotina</taxon>
        <taxon>Eurotiomycetes</taxon>
        <taxon>Eurotiomycetidae</taxon>
        <taxon>Eurotiales</taxon>
        <taxon>Aspergillaceae</taxon>
        <taxon>Penicillium</taxon>
    </lineage>
</organism>
<dbReference type="HOGENOM" id="CLU_042529_4_2_1"/>
<dbReference type="SUPFAM" id="SSF52833">
    <property type="entry name" value="Thioredoxin-like"/>
    <property type="match status" value="1"/>
</dbReference>
<dbReference type="GO" id="GO:0005739">
    <property type="term" value="C:mitochondrion"/>
    <property type="evidence" value="ECO:0007669"/>
    <property type="project" value="TreeGrafter"/>
</dbReference>
<evidence type="ECO:0000256" key="4">
    <source>
        <dbReference type="ARBA" id="ARBA00023284"/>
    </source>
</evidence>
<evidence type="ECO:0000256" key="1">
    <source>
        <dbReference type="ARBA" id="ARBA00022559"/>
    </source>
</evidence>
<gene>
    <name evidence="9" type="ORF">PDE_09020</name>
</gene>
<dbReference type="PROSITE" id="PS51352">
    <property type="entry name" value="THIOREDOXIN_2"/>
    <property type="match status" value="1"/>
</dbReference>
<feature type="active site" description="Cysteine sulfenic acid (-SOH) intermediate; for peroxidase activity" evidence="7">
    <location>
        <position position="93"/>
    </location>
</feature>
<dbReference type="InterPro" id="IPR024706">
    <property type="entry name" value="Peroxiredoxin_AhpC-typ"/>
</dbReference>
<sequence>MASKGVYHMAFRGLKTIPRILPRTKLPAQLPQSQLAFRRFFASVPQEQPRLRLGSIAPNFKALTTTGEIDFHEFIGNSWTILFSHPADFTPVCTTELGAFAKMKHEFDKRGVKMIGLSANDIGSHGEWIKDINEVASTNVQFPIIADADRKVAFLYDMIDQQDLDNIDQKGIAFTIRSVFIIDPNKKIRLTMMYPASTGRNSAEVLRVIDSLQTGDKKGVTTPIDWQVGDDVIVPPSVSTEDAKKKFGEVREVKPYLRYTKI</sequence>
<dbReference type="Gene3D" id="3.30.1020.10">
    <property type="entry name" value="Antioxidant, Horf6, Chain A, domain2"/>
    <property type="match status" value="1"/>
</dbReference>
<keyword evidence="2 6" id="KW-0049">Antioxidant</keyword>
<evidence type="ECO:0000256" key="2">
    <source>
        <dbReference type="ARBA" id="ARBA00022862"/>
    </source>
</evidence>
<dbReference type="Pfam" id="PF00578">
    <property type="entry name" value="AhpC-TSA"/>
    <property type="match status" value="1"/>
</dbReference>
<evidence type="ECO:0000313" key="9">
    <source>
        <dbReference type="EMBL" id="EPS34058.1"/>
    </source>
</evidence>
<name>S8B5C1_PENO1</name>
<dbReference type="OrthoDB" id="2996783at2759"/>
<protein>
    <recommendedName>
        <fullName evidence="8">Thioredoxin domain-containing protein</fullName>
    </recommendedName>
</protein>
<keyword evidence="10" id="KW-1185">Reference proteome</keyword>
<dbReference type="GO" id="GO:0008379">
    <property type="term" value="F:thioredoxin peroxidase activity"/>
    <property type="evidence" value="ECO:0007669"/>
    <property type="project" value="TreeGrafter"/>
</dbReference>
<feature type="domain" description="Thioredoxin" evidence="8">
    <location>
        <begin position="51"/>
        <end position="214"/>
    </location>
</feature>
<reference evidence="9 10" key="1">
    <citation type="journal article" date="2013" name="PLoS ONE">
        <title>Genomic and secretomic analyses reveal unique features of the lignocellulolytic enzyme system of Penicillium decumbens.</title>
        <authorList>
            <person name="Liu G."/>
            <person name="Zhang L."/>
            <person name="Wei X."/>
            <person name="Zou G."/>
            <person name="Qin Y."/>
            <person name="Ma L."/>
            <person name="Li J."/>
            <person name="Zheng H."/>
            <person name="Wang S."/>
            <person name="Wang C."/>
            <person name="Xun L."/>
            <person name="Zhao G.-P."/>
            <person name="Zhou Z."/>
            <person name="Qu Y."/>
        </authorList>
    </citation>
    <scope>NUCLEOTIDE SEQUENCE [LARGE SCALE GENOMIC DNA]</scope>
    <source>
        <strain evidence="10">114-2 / CGMCC 5302</strain>
    </source>
</reference>
<dbReference type="FunFam" id="3.40.30.10:FF:000011">
    <property type="entry name" value="Peroxiredoxin PRX1"/>
    <property type="match status" value="1"/>
</dbReference>
<dbReference type="PANTHER" id="PTHR43503">
    <property type="entry name" value="MCG48959-RELATED"/>
    <property type="match status" value="1"/>
</dbReference>
<evidence type="ECO:0000259" key="8">
    <source>
        <dbReference type="PROSITE" id="PS51352"/>
    </source>
</evidence>
<dbReference type="GO" id="GO:0045454">
    <property type="term" value="P:cell redox homeostasis"/>
    <property type="evidence" value="ECO:0007669"/>
    <property type="project" value="TreeGrafter"/>
</dbReference>
<dbReference type="Proteomes" id="UP000019376">
    <property type="component" value="Unassembled WGS sequence"/>
</dbReference>
<dbReference type="PIRSF" id="PIRSF000239">
    <property type="entry name" value="AHPC"/>
    <property type="match status" value="1"/>
</dbReference>
<dbReference type="GO" id="GO:0034599">
    <property type="term" value="P:cellular response to oxidative stress"/>
    <property type="evidence" value="ECO:0007669"/>
    <property type="project" value="TreeGrafter"/>
</dbReference>
<evidence type="ECO:0000256" key="7">
    <source>
        <dbReference type="PIRSR" id="PIRSR000239-1"/>
    </source>
</evidence>
<dbReference type="CDD" id="cd03016">
    <property type="entry name" value="PRX_1cys"/>
    <property type="match status" value="1"/>
</dbReference>
<dbReference type="AlphaFoldDB" id="S8B5C1"/>
<evidence type="ECO:0000256" key="3">
    <source>
        <dbReference type="ARBA" id="ARBA00023002"/>
    </source>
</evidence>
<accession>S8B5C1</accession>
<evidence type="ECO:0000256" key="5">
    <source>
        <dbReference type="ARBA" id="ARBA00025719"/>
    </source>
</evidence>
<evidence type="ECO:0000313" key="10">
    <source>
        <dbReference type="Proteomes" id="UP000019376"/>
    </source>
</evidence>
<proteinExistence type="inferred from homology"/>
<dbReference type="InterPro" id="IPR045020">
    <property type="entry name" value="PRX_1cys"/>
</dbReference>
<dbReference type="eggNOG" id="KOG0854">
    <property type="taxonomic scope" value="Eukaryota"/>
</dbReference>
<dbReference type="InterPro" id="IPR019479">
    <property type="entry name" value="Peroxiredoxin_C"/>
</dbReference>
<dbReference type="InterPro" id="IPR000866">
    <property type="entry name" value="AhpC/TSA"/>
</dbReference>
<comment type="function">
    <text evidence="6">Thiol-specific peroxidase that catalyzes the reduction of hydrogen peroxide and organic hydroperoxides to water and alcohols, respectively.</text>
</comment>
<dbReference type="GO" id="GO:0005829">
    <property type="term" value="C:cytosol"/>
    <property type="evidence" value="ECO:0007669"/>
    <property type="project" value="TreeGrafter"/>
</dbReference>
<keyword evidence="1 6" id="KW-0575">Peroxidase</keyword>
<dbReference type="InterPro" id="IPR036249">
    <property type="entry name" value="Thioredoxin-like_sf"/>
</dbReference>
<dbReference type="Gene3D" id="3.40.30.10">
    <property type="entry name" value="Glutaredoxin"/>
    <property type="match status" value="1"/>
</dbReference>
<dbReference type="PhylomeDB" id="S8B5C1"/>
<evidence type="ECO:0000256" key="6">
    <source>
        <dbReference type="PIRNR" id="PIRNR000239"/>
    </source>
</evidence>
<keyword evidence="3 6" id="KW-0560">Oxidoreductase</keyword>
<dbReference type="PANTHER" id="PTHR43503:SF9">
    <property type="entry name" value="PEROXIREDOXIN PRX1, MITOCHONDRIAL"/>
    <property type="match status" value="1"/>
</dbReference>
<dbReference type="FunFam" id="3.30.1020.10:FF:000001">
    <property type="entry name" value="1-Cys peroxiredoxin"/>
    <property type="match status" value="1"/>
</dbReference>
<keyword evidence="4 6" id="KW-0676">Redox-active center</keyword>
<dbReference type="STRING" id="933388.S8B5C1"/>
<comment type="similarity">
    <text evidence="5">Belongs to the peroxiredoxin family. Prx6 subfamily.</text>
</comment>